<sequence>MRRFGLLSMRTLGVGKAGMEKQFKEDINEMINKLSNQVLLNNGENINLQLYIDRLIGSTINRVLFGFAFNDCWIVQC</sequence>
<proteinExistence type="predicted"/>
<dbReference type="AlphaFoldDB" id="A0A914NGQ9"/>
<dbReference type="InterPro" id="IPR036396">
    <property type="entry name" value="Cyt_P450_sf"/>
</dbReference>
<name>A0A914NGQ9_MELIC</name>
<protein>
    <submittedName>
        <fullName evidence="3">Uncharacterized protein</fullName>
    </submittedName>
</protein>
<dbReference type="GO" id="GO:0016705">
    <property type="term" value="F:oxidoreductase activity, acting on paired donors, with incorporation or reduction of molecular oxygen"/>
    <property type="evidence" value="ECO:0007669"/>
    <property type="project" value="InterPro"/>
</dbReference>
<dbReference type="Gene3D" id="1.10.630.10">
    <property type="entry name" value="Cytochrome P450"/>
    <property type="match status" value="1"/>
</dbReference>
<keyword evidence="1" id="KW-0560">Oxidoreductase</keyword>
<evidence type="ECO:0000313" key="3">
    <source>
        <dbReference type="WBParaSite" id="Minc3s05781g38822"/>
    </source>
</evidence>
<dbReference type="Proteomes" id="UP000887563">
    <property type="component" value="Unplaced"/>
</dbReference>
<keyword evidence="1" id="KW-0503">Monooxygenase</keyword>
<keyword evidence="2" id="KW-1185">Reference proteome</keyword>
<evidence type="ECO:0000313" key="2">
    <source>
        <dbReference type="Proteomes" id="UP000887563"/>
    </source>
</evidence>
<dbReference type="SUPFAM" id="SSF48264">
    <property type="entry name" value="Cytochrome P450"/>
    <property type="match status" value="1"/>
</dbReference>
<accession>A0A914NGQ9</accession>
<dbReference type="GO" id="GO:0020037">
    <property type="term" value="F:heme binding"/>
    <property type="evidence" value="ECO:0007669"/>
    <property type="project" value="InterPro"/>
</dbReference>
<dbReference type="WBParaSite" id="Minc3s05781g38822">
    <property type="protein sequence ID" value="Minc3s05781g38822"/>
    <property type="gene ID" value="Minc3s05781g38822"/>
</dbReference>
<organism evidence="2 3">
    <name type="scientific">Meloidogyne incognita</name>
    <name type="common">Southern root-knot nematode worm</name>
    <name type="synonym">Oxyuris incognita</name>
    <dbReference type="NCBI Taxonomy" id="6306"/>
    <lineage>
        <taxon>Eukaryota</taxon>
        <taxon>Metazoa</taxon>
        <taxon>Ecdysozoa</taxon>
        <taxon>Nematoda</taxon>
        <taxon>Chromadorea</taxon>
        <taxon>Rhabditida</taxon>
        <taxon>Tylenchina</taxon>
        <taxon>Tylenchomorpha</taxon>
        <taxon>Tylenchoidea</taxon>
        <taxon>Meloidogynidae</taxon>
        <taxon>Meloidogyninae</taxon>
        <taxon>Meloidogyne</taxon>
        <taxon>Meloidogyne incognita group</taxon>
    </lineage>
</organism>
<dbReference type="GO" id="GO:0004497">
    <property type="term" value="F:monooxygenase activity"/>
    <property type="evidence" value="ECO:0007669"/>
    <property type="project" value="UniProtKB-KW"/>
</dbReference>
<dbReference type="GO" id="GO:0005506">
    <property type="term" value="F:iron ion binding"/>
    <property type="evidence" value="ECO:0007669"/>
    <property type="project" value="InterPro"/>
</dbReference>
<reference evidence="3" key="1">
    <citation type="submission" date="2022-11" db="UniProtKB">
        <authorList>
            <consortium name="WormBaseParasite"/>
        </authorList>
    </citation>
    <scope>IDENTIFICATION</scope>
</reference>
<evidence type="ECO:0000256" key="1">
    <source>
        <dbReference type="ARBA" id="ARBA00023033"/>
    </source>
</evidence>